<dbReference type="RefSeq" id="WP_099475157.1">
    <property type="nucleotide sequence ID" value="NZ_CP041025.1"/>
</dbReference>
<protein>
    <recommendedName>
        <fullName evidence="3">SPOR domain-containing protein</fullName>
    </recommendedName>
</protein>
<dbReference type="Gene3D" id="1.25.40.10">
    <property type="entry name" value="Tetratricopeptide repeat domain"/>
    <property type="match status" value="1"/>
</dbReference>
<dbReference type="InterPro" id="IPR007730">
    <property type="entry name" value="SPOR-like_dom"/>
</dbReference>
<dbReference type="InterPro" id="IPR006597">
    <property type="entry name" value="Sel1-like"/>
</dbReference>
<organism evidence="4 5">
    <name type="scientific">Paremcibacter congregatus</name>
    <dbReference type="NCBI Taxonomy" id="2043170"/>
    <lineage>
        <taxon>Bacteria</taxon>
        <taxon>Pseudomonadati</taxon>
        <taxon>Pseudomonadota</taxon>
        <taxon>Alphaproteobacteria</taxon>
        <taxon>Emcibacterales</taxon>
        <taxon>Emcibacteraceae</taxon>
        <taxon>Paremcibacter</taxon>
    </lineage>
</organism>
<evidence type="ECO:0000256" key="2">
    <source>
        <dbReference type="SAM" id="SignalP"/>
    </source>
</evidence>
<dbReference type="Proteomes" id="UP000229730">
    <property type="component" value="Unassembled WGS sequence"/>
</dbReference>
<dbReference type="InParanoid" id="A0A2G4YLR5"/>
<name>A0A2G4YLR5_9PROT</name>
<dbReference type="Gene3D" id="3.30.70.1070">
    <property type="entry name" value="Sporulation related repeat"/>
    <property type="match status" value="1"/>
</dbReference>
<dbReference type="SMART" id="SM00671">
    <property type="entry name" value="SEL1"/>
    <property type="match status" value="3"/>
</dbReference>
<feature type="domain" description="SPOR" evidence="3">
    <location>
        <begin position="241"/>
        <end position="326"/>
    </location>
</feature>
<dbReference type="Pfam" id="PF05036">
    <property type="entry name" value="SPOR"/>
    <property type="match status" value="1"/>
</dbReference>
<feature type="signal peptide" evidence="2">
    <location>
        <begin position="1"/>
        <end position="29"/>
    </location>
</feature>
<evidence type="ECO:0000313" key="4">
    <source>
        <dbReference type="EMBL" id="PHZ83264.1"/>
    </source>
</evidence>
<evidence type="ECO:0000313" key="5">
    <source>
        <dbReference type="Proteomes" id="UP000229730"/>
    </source>
</evidence>
<dbReference type="PANTHER" id="PTHR11102:SF160">
    <property type="entry name" value="ERAD-ASSOCIATED E3 UBIQUITIN-PROTEIN LIGASE COMPONENT HRD3"/>
    <property type="match status" value="1"/>
</dbReference>
<keyword evidence="5" id="KW-1185">Reference proteome</keyword>
<dbReference type="InterPro" id="IPR050767">
    <property type="entry name" value="Sel1_AlgK"/>
</dbReference>
<dbReference type="AlphaFoldDB" id="A0A2G4YLR5"/>
<dbReference type="SUPFAM" id="SSF110997">
    <property type="entry name" value="Sporulation related repeat"/>
    <property type="match status" value="1"/>
</dbReference>
<accession>A0A2G4YLR5</accession>
<reference evidence="4 5" key="1">
    <citation type="submission" date="2017-10" db="EMBL/GenBank/DDBJ databases">
        <title>Frigbacter circumglobatus gen. nov. sp. nov., isolated from sediment cultured in situ.</title>
        <authorList>
            <person name="Zhao Z."/>
        </authorList>
    </citation>
    <scope>NUCLEOTIDE SEQUENCE [LARGE SCALE GENOMIC DNA]</scope>
    <source>
        <strain evidence="4 5">ZYL</strain>
    </source>
</reference>
<proteinExistence type="predicted"/>
<keyword evidence="2" id="KW-0732">Signal</keyword>
<gene>
    <name evidence="4" type="ORF">CRD36_16970</name>
</gene>
<dbReference type="Pfam" id="PF08238">
    <property type="entry name" value="Sel1"/>
    <property type="match status" value="3"/>
</dbReference>
<dbReference type="PANTHER" id="PTHR11102">
    <property type="entry name" value="SEL-1-LIKE PROTEIN"/>
    <property type="match status" value="1"/>
</dbReference>
<evidence type="ECO:0000256" key="1">
    <source>
        <dbReference type="SAM" id="MobiDB-lite"/>
    </source>
</evidence>
<dbReference type="GO" id="GO:0042834">
    <property type="term" value="F:peptidoglycan binding"/>
    <property type="evidence" value="ECO:0007669"/>
    <property type="project" value="InterPro"/>
</dbReference>
<dbReference type="PROSITE" id="PS51724">
    <property type="entry name" value="SPOR"/>
    <property type="match status" value="1"/>
</dbReference>
<sequence length="329" mass="35581">MKHNVLKRHLISLVGVAGLTALYPAPALATVADGVYAYQVGDYSRAHAEWLPYAALGNENALYNLGQLYRMGRGVERNYTKAESYYLRAAESGHVGAQRNLGTLYYFGRIGAVDHKKAFSWLIKAAKNGDPKSQLMVGTMYYNGEAVERDPVKAHAWISLAAGRGLGDAESALQTLNGAMTSDQISQSQDLAPTLTTLHLSPDDVGLMVQPPTETETPKPLIPTQTTAAPETKQDVAPTEPDGADLYRVQVGSYTSEQAAEKARADLANRQADILQGVASKITYADITGKGVFYRLQLAPFRDRTSAGQLCQQLKDAGQGCYVVKTPQD</sequence>
<dbReference type="InterPro" id="IPR036680">
    <property type="entry name" value="SPOR-like_sf"/>
</dbReference>
<dbReference type="SUPFAM" id="SSF81901">
    <property type="entry name" value="HCP-like"/>
    <property type="match status" value="1"/>
</dbReference>
<evidence type="ECO:0000259" key="3">
    <source>
        <dbReference type="PROSITE" id="PS51724"/>
    </source>
</evidence>
<dbReference type="OrthoDB" id="112232at2"/>
<feature type="chain" id="PRO_5013720703" description="SPOR domain-containing protein" evidence="2">
    <location>
        <begin position="30"/>
        <end position="329"/>
    </location>
</feature>
<comment type="caution">
    <text evidence="4">The sequence shown here is derived from an EMBL/GenBank/DDBJ whole genome shotgun (WGS) entry which is preliminary data.</text>
</comment>
<dbReference type="EMBL" id="PDEM01000033">
    <property type="protein sequence ID" value="PHZ83264.1"/>
    <property type="molecule type" value="Genomic_DNA"/>
</dbReference>
<dbReference type="InterPro" id="IPR011990">
    <property type="entry name" value="TPR-like_helical_dom_sf"/>
</dbReference>
<feature type="region of interest" description="Disordered" evidence="1">
    <location>
        <begin position="209"/>
        <end position="243"/>
    </location>
</feature>